<evidence type="ECO:0000256" key="2">
    <source>
        <dbReference type="ARBA" id="ARBA00022737"/>
    </source>
</evidence>
<gene>
    <name evidence="5" type="ORF">M8C21_003557</name>
</gene>
<dbReference type="EMBL" id="JAMZMK010007738">
    <property type="protein sequence ID" value="KAI7743374.1"/>
    <property type="molecule type" value="Genomic_DNA"/>
</dbReference>
<feature type="transmembrane region" description="Helical" evidence="4">
    <location>
        <begin position="533"/>
        <end position="554"/>
    </location>
</feature>
<sequence length="616" mass="69982">MSIQTILQDLKTIKKIINHPITTLTHHRKITDVIISATQTTTTIFSTLTPNTVNLILTDPNINTHKTLSLFNIILKNQSLLPFKIHIEHYATVICRLIQSRSFLEANNLLDSLANHQNLRYYVSVPANQCFHSRNVSKMFNLMLKVYSDTRKFDAGLETFDYMRDNGIEISERMCLVYLIGLMRSQEFGLCLGFLCKMMDSGVVNVSVYTLTVVVDGLCKNGEIKSARELVERGMCRGVGPNVVTFNTLVDACCRRWDFEELDLVLVLMKKGGVEFNLDTYRFLIDGFLSGGKVEDAERVIVEMCDKDLSVEIHLWNAIVRKYCKLGKMESAFKVFDKMIERGASANVETYRILVSGICGIGEMEAAKQLAEKLQRKDIDLGRDVFDELVNGCCKKGEFDDVVGLLSTMEKKGLFGDVRLYNMVIAGLCESHRVEEATRLLSFVVKCGANPDINTQTVALKSVGLNGPSLPKHEMLCERLLTLKCPGDTSRFSLMTLWLSPWWLVFIGEARLRFWSMVRYLFMHMLFGIISKILIAIHLKVIIALFIASIHRLLLLQLKLDSQLSVSHQRLQNAQAMLSQRTHHHSKEPSNSLKNLVFESVETFLLNSWNQPRTDF</sequence>
<dbReference type="Pfam" id="PF13041">
    <property type="entry name" value="PPR_2"/>
    <property type="match status" value="2"/>
</dbReference>
<keyword evidence="2" id="KW-0677">Repeat</keyword>
<feature type="repeat" description="PPR" evidence="3">
    <location>
        <begin position="136"/>
        <end position="170"/>
    </location>
</feature>
<dbReference type="GO" id="GO:0003729">
    <property type="term" value="F:mRNA binding"/>
    <property type="evidence" value="ECO:0007669"/>
    <property type="project" value="TreeGrafter"/>
</dbReference>
<organism evidence="5 6">
    <name type="scientific">Ambrosia artemisiifolia</name>
    <name type="common">Common ragweed</name>
    <dbReference type="NCBI Taxonomy" id="4212"/>
    <lineage>
        <taxon>Eukaryota</taxon>
        <taxon>Viridiplantae</taxon>
        <taxon>Streptophyta</taxon>
        <taxon>Embryophyta</taxon>
        <taxon>Tracheophyta</taxon>
        <taxon>Spermatophyta</taxon>
        <taxon>Magnoliopsida</taxon>
        <taxon>eudicotyledons</taxon>
        <taxon>Gunneridae</taxon>
        <taxon>Pentapetalae</taxon>
        <taxon>asterids</taxon>
        <taxon>campanulids</taxon>
        <taxon>Asterales</taxon>
        <taxon>Asteraceae</taxon>
        <taxon>Asteroideae</taxon>
        <taxon>Heliantheae alliance</taxon>
        <taxon>Heliantheae</taxon>
        <taxon>Ambrosia</taxon>
    </lineage>
</organism>
<comment type="similarity">
    <text evidence="1">Belongs to the PPR family. P subfamily.</text>
</comment>
<feature type="repeat" description="PPR" evidence="3">
    <location>
        <begin position="207"/>
        <end position="241"/>
    </location>
</feature>
<keyword evidence="6" id="KW-1185">Reference proteome</keyword>
<evidence type="ECO:0000313" key="6">
    <source>
        <dbReference type="Proteomes" id="UP001206925"/>
    </source>
</evidence>
<dbReference type="PANTHER" id="PTHR47938">
    <property type="entry name" value="RESPIRATORY COMPLEX I CHAPERONE (CIA84), PUTATIVE (AFU_ORTHOLOGUE AFUA_2G06020)-RELATED"/>
    <property type="match status" value="1"/>
</dbReference>
<evidence type="ECO:0000256" key="3">
    <source>
        <dbReference type="PROSITE-ProRule" id="PRU00708"/>
    </source>
</evidence>
<dbReference type="InterPro" id="IPR002885">
    <property type="entry name" value="PPR_rpt"/>
</dbReference>
<feature type="repeat" description="PPR" evidence="3">
    <location>
        <begin position="347"/>
        <end position="381"/>
    </location>
</feature>
<evidence type="ECO:0000256" key="4">
    <source>
        <dbReference type="SAM" id="Phobius"/>
    </source>
</evidence>
<feature type="repeat" description="PPR" evidence="3">
    <location>
        <begin position="242"/>
        <end position="276"/>
    </location>
</feature>
<dbReference type="PANTHER" id="PTHR47938:SF35">
    <property type="entry name" value="PENTATRICOPEPTIDE REPEAT-CONTAINING PROTEIN 4, MITOCHONDRIAL-RELATED"/>
    <property type="match status" value="1"/>
</dbReference>
<dbReference type="Gene3D" id="1.25.40.10">
    <property type="entry name" value="Tetratricopeptide repeat domain"/>
    <property type="match status" value="3"/>
</dbReference>
<accession>A0AAD5CML8</accession>
<keyword evidence="4" id="KW-0472">Membrane</keyword>
<dbReference type="InterPro" id="IPR011990">
    <property type="entry name" value="TPR-like_helical_dom_sf"/>
</dbReference>
<feature type="repeat" description="PPR" evidence="3">
    <location>
        <begin position="417"/>
        <end position="451"/>
    </location>
</feature>
<comment type="caution">
    <text evidence="5">The sequence shown here is derived from an EMBL/GenBank/DDBJ whole genome shotgun (WGS) entry which is preliminary data.</text>
</comment>
<feature type="transmembrane region" description="Helical" evidence="4">
    <location>
        <begin position="492"/>
        <end position="512"/>
    </location>
</feature>
<dbReference type="Proteomes" id="UP001206925">
    <property type="component" value="Unassembled WGS sequence"/>
</dbReference>
<feature type="repeat" description="PPR" evidence="3">
    <location>
        <begin position="382"/>
        <end position="416"/>
    </location>
</feature>
<feature type="repeat" description="PPR" evidence="3">
    <location>
        <begin position="277"/>
        <end position="311"/>
    </location>
</feature>
<evidence type="ECO:0000313" key="5">
    <source>
        <dbReference type="EMBL" id="KAI7743374.1"/>
    </source>
</evidence>
<proteinExistence type="inferred from homology"/>
<keyword evidence="4" id="KW-0812">Transmembrane</keyword>
<dbReference type="Pfam" id="PF01535">
    <property type="entry name" value="PPR"/>
    <property type="match status" value="4"/>
</dbReference>
<dbReference type="AlphaFoldDB" id="A0AAD5CML8"/>
<dbReference type="PROSITE" id="PS51375">
    <property type="entry name" value="PPR"/>
    <property type="match status" value="8"/>
</dbReference>
<reference evidence="5" key="1">
    <citation type="submission" date="2022-06" db="EMBL/GenBank/DDBJ databases">
        <title>Uncovering the hologenomic basis of an extraordinary plant invasion.</title>
        <authorList>
            <person name="Bieker V.C."/>
            <person name="Martin M.D."/>
            <person name="Gilbert T."/>
            <person name="Hodgins K."/>
            <person name="Battlay P."/>
            <person name="Petersen B."/>
            <person name="Wilson J."/>
        </authorList>
    </citation>
    <scope>NUCLEOTIDE SEQUENCE</scope>
    <source>
        <strain evidence="5">AA19_3_7</strain>
        <tissue evidence="5">Leaf</tissue>
    </source>
</reference>
<protein>
    <submittedName>
        <fullName evidence="5">Uncharacterized protein</fullName>
    </submittedName>
</protein>
<name>A0AAD5CML8_AMBAR</name>
<dbReference type="NCBIfam" id="TIGR00756">
    <property type="entry name" value="PPR"/>
    <property type="match status" value="6"/>
</dbReference>
<feature type="repeat" description="PPR" evidence="3">
    <location>
        <begin position="312"/>
        <end position="346"/>
    </location>
</feature>
<keyword evidence="4" id="KW-1133">Transmembrane helix</keyword>
<evidence type="ECO:0000256" key="1">
    <source>
        <dbReference type="ARBA" id="ARBA00007626"/>
    </source>
</evidence>